<dbReference type="eggNOG" id="ENOG502ZBUP">
    <property type="taxonomic scope" value="Bacteria"/>
</dbReference>
<gene>
    <name evidence="4" type="ordered locus">Snas_3116</name>
</gene>
<evidence type="ECO:0000313" key="4">
    <source>
        <dbReference type="EMBL" id="ADD42787.1"/>
    </source>
</evidence>
<protein>
    <recommendedName>
        <fullName evidence="6">YqeB</fullName>
    </recommendedName>
</protein>
<dbReference type="KEGG" id="sna:Snas_3116"/>
<proteinExistence type="predicted"/>
<dbReference type="OrthoDB" id="5145029at2"/>
<feature type="domain" description="YqeB PH" evidence="3">
    <location>
        <begin position="13"/>
        <end position="161"/>
    </location>
</feature>
<keyword evidence="1" id="KW-0812">Transmembrane</keyword>
<reference evidence="4 5" key="1">
    <citation type="journal article" date="2009" name="Stand. Genomic Sci.">
        <title>Complete genome sequence of Stackebrandtia nassauensis type strain (LLR-40K-21).</title>
        <authorList>
            <person name="Munk C."/>
            <person name="Lapidus A."/>
            <person name="Copeland A."/>
            <person name="Jando M."/>
            <person name="Mayilraj S."/>
            <person name="Glavina Del Rio T."/>
            <person name="Nolan M."/>
            <person name="Chen F."/>
            <person name="Lucas S."/>
            <person name="Tice H."/>
            <person name="Cheng J.F."/>
            <person name="Han C."/>
            <person name="Detter J.C."/>
            <person name="Bruce D."/>
            <person name="Goodwin L."/>
            <person name="Chain P."/>
            <person name="Pitluck S."/>
            <person name="Goker M."/>
            <person name="Ovchinikova G."/>
            <person name="Pati A."/>
            <person name="Ivanova N."/>
            <person name="Mavromatis K."/>
            <person name="Chen A."/>
            <person name="Palaniappan K."/>
            <person name="Land M."/>
            <person name="Hauser L."/>
            <person name="Chang Y.J."/>
            <person name="Jeffries C.D."/>
            <person name="Bristow J."/>
            <person name="Eisen J.A."/>
            <person name="Markowitz V."/>
            <person name="Hugenholtz P."/>
            <person name="Kyrpides N.C."/>
            <person name="Klenk H.P."/>
        </authorList>
    </citation>
    <scope>NUCLEOTIDE SEQUENCE [LARGE SCALE GENOMIC DNA]</scope>
    <source>
        <strain evidence="5">DSM 44728 / CIP 108903 / NRRL B-16338 / NBRC 102104 / LLR-40K-21</strain>
    </source>
</reference>
<evidence type="ECO:0000313" key="5">
    <source>
        <dbReference type="Proteomes" id="UP000000844"/>
    </source>
</evidence>
<dbReference type="Proteomes" id="UP000000844">
    <property type="component" value="Chromosome"/>
</dbReference>
<sequence length="231" mass="25869">MDADAQGRVRKEIAEAPWVFVLMWLGFPLIGGALLWGLSRFVDWLSGQDWVPFEGLFDLAASAPEPYLTIGAIVVGVLLGLGLAFLGHADSLKVTITDDDITATRGGKSKKVATTDVTGAFRDGKYLVLLGANGTELLREKTDIPRERMRQDFIDCGFTWHEADPHADEWRRWVDGTPDLPKGGNALLRTRTKELKKMDPDLADIDKELRDLGVMVRYDKGKHYWRLSNRD</sequence>
<feature type="transmembrane region" description="Helical" evidence="1">
    <location>
        <begin position="18"/>
        <end position="38"/>
    </location>
</feature>
<evidence type="ECO:0000259" key="3">
    <source>
        <dbReference type="Pfam" id="PF23494"/>
    </source>
</evidence>
<dbReference type="AlphaFoldDB" id="D3QAK4"/>
<dbReference type="RefSeq" id="WP_013018358.1">
    <property type="nucleotide sequence ID" value="NC_013947.1"/>
</dbReference>
<dbReference type="HOGENOM" id="CLU_092058_0_0_11"/>
<feature type="domain" description="Cysteinyl-tRNA ligase anticodon binding" evidence="2">
    <location>
        <begin position="177"/>
        <end position="226"/>
    </location>
</feature>
<dbReference type="InterPro" id="IPR056411">
    <property type="entry name" value="CysS_C"/>
</dbReference>
<dbReference type="InterPro" id="IPR057798">
    <property type="entry name" value="PH_YqeB"/>
</dbReference>
<dbReference type="Pfam" id="PF23493">
    <property type="entry name" value="CysS_C"/>
    <property type="match status" value="1"/>
</dbReference>
<evidence type="ECO:0000259" key="2">
    <source>
        <dbReference type="Pfam" id="PF23493"/>
    </source>
</evidence>
<feature type="transmembrane region" description="Helical" evidence="1">
    <location>
        <begin position="67"/>
        <end position="86"/>
    </location>
</feature>
<name>D3QAK4_STANL</name>
<evidence type="ECO:0000256" key="1">
    <source>
        <dbReference type="SAM" id="Phobius"/>
    </source>
</evidence>
<keyword evidence="1" id="KW-0472">Membrane</keyword>
<dbReference type="Pfam" id="PF23494">
    <property type="entry name" value="bPH_10"/>
    <property type="match status" value="1"/>
</dbReference>
<accession>D3QAK4</accession>
<evidence type="ECO:0008006" key="6">
    <source>
        <dbReference type="Google" id="ProtNLM"/>
    </source>
</evidence>
<organism evidence="4 5">
    <name type="scientific">Stackebrandtia nassauensis (strain DSM 44728 / CIP 108903 / NRRL B-16338 / NBRC 102104 / LLR-40K-21)</name>
    <dbReference type="NCBI Taxonomy" id="446470"/>
    <lineage>
        <taxon>Bacteria</taxon>
        <taxon>Bacillati</taxon>
        <taxon>Actinomycetota</taxon>
        <taxon>Actinomycetes</taxon>
        <taxon>Glycomycetales</taxon>
        <taxon>Glycomycetaceae</taxon>
        <taxon>Stackebrandtia</taxon>
    </lineage>
</organism>
<dbReference type="STRING" id="446470.Snas_3116"/>
<keyword evidence="5" id="KW-1185">Reference proteome</keyword>
<keyword evidence="1" id="KW-1133">Transmembrane helix</keyword>
<dbReference type="EMBL" id="CP001778">
    <property type="protein sequence ID" value="ADD42787.1"/>
    <property type="molecule type" value="Genomic_DNA"/>
</dbReference>